<accession>A0ABW6G7D9</accession>
<proteinExistence type="predicted"/>
<protein>
    <submittedName>
        <fullName evidence="2">Roadblock/LC7 domain-containing protein</fullName>
    </submittedName>
</protein>
<dbReference type="SMART" id="SM00960">
    <property type="entry name" value="Robl_LC7"/>
    <property type="match status" value="1"/>
</dbReference>
<sequence length="144" mass="14508">MCACEGGTVTDPGPRGDVGGLLTDFVRRVSGAAHAIVVSADGMLLSASDGLPRDRADQLSAVASGLVSLTRGAAESFNGGRVNQTVVEMDRGYLFLMSVGEGSCLAALAAPSTDIGVLAYEMAVLADRLGQDGGRLLHSGGGAR</sequence>
<dbReference type="Gene3D" id="3.30.450.30">
    <property type="entry name" value="Dynein light chain 2a, cytoplasmic"/>
    <property type="match status" value="1"/>
</dbReference>
<dbReference type="PANTHER" id="PTHR36222">
    <property type="entry name" value="SERINE PROTEASE INHIBITOR RV3364C"/>
    <property type="match status" value="1"/>
</dbReference>
<evidence type="ECO:0000313" key="2">
    <source>
        <dbReference type="EMBL" id="MFD6795089.1"/>
    </source>
</evidence>
<dbReference type="SUPFAM" id="SSF103196">
    <property type="entry name" value="Roadblock/LC7 domain"/>
    <property type="match status" value="1"/>
</dbReference>
<dbReference type="Proteomes" id="UP001598673">
    <property type="component" value="Unassembled WGS sequence"/>
</dbReference>
<dbReference type="InterPro" id="IPR004942">
    <property type="entry name" value="Roadblock/LAMTOR2_dom"/>
</dbReference>
<name>A0ABW6G7D9_9PSEU</name>
<feature type="domain" description="Roadblock/LAMTOR2" evidence="1">
    <location>
        <begin position="19"/>
        <end position="109"/>
    </location>
</feature>
<evidence type="ECO:0000313" key="3">
    <source>
        <dbReference type="Proteomes" id="UP001598673"/>
    </source>
</evidence>
<reference evidence="2 3" key="1">
    <citation type="submission" date="2024-09" db="EMBL/GenBank/DDBJ databases">
        <title>The Natural Products Discovery Center: Release of the First 8490 Sequenced Strains for Exploring Actinobacteria Biosynthetic Diversity.</title>
        <authorList>
            <person name="Kalkreuter E."/>
            <person name="Kautsar S.A."/>
            <person name="Yang D."/>
            <person name="Bader C.D."/>
            <person name="Teijaro C.N."/>
            <person name="Fluegel L."/>
            <person name="Davis C.M."/>
            <person name="Simpson J.R."/>
            <person name="Lauterbach L."/>
            <person name="Steele A.D."/>
            <person name="Gui C."/>
            <person name="Meng S."/>
            <person name="Li G."/>
            <person name="Viehrig K."/>
            <person name="Ye F."/>
            <person name="Su P."/>
            <person name="Kiefer A.F."/>
            <person name="Nichols A."/>
            <person name="Cepeda A.J."/>
            <person name="Yan W."/>
            <person name="Fan B."/>
            <person name="Jiang Y."/>
            <person name="Adhikari A."/>
            <person name="Zheng C.-J."/>
            <person name="Schuster L."/>
            <person name="Cowan T.M."/>
            <person name="Smanski M.J."/>
            <person name="Chevrette M.G."/>
            <person name="De Carvalho L.P.S."/>
            <person name="Shen B."/>
        </authorList>
    </citation>
    <scope>NUCLEOTIDE SEQUENCE [LARGE SCALE GENOMIC DNA]</scope>
    <source>
        <strain evidence="2 3">NPDC060353</strain>
    </source>
</reference>
<comment type="caution">
    <text evidence="2">The sequence shown here is derived from an EMBL/GenBank/DDBJ whole genome shotgun (WGS) entry which is preliminary data.</text>
</comment>
<dbReference type="InterPro" id="IPR053141">
    <property type="entry name" value="Mycobact_SerProt_Inhib_Rv3364c"/>
</dbReference>
<evidence type="ECO:0000259" key="1">
    <source>
        <dbReference type="SMART" id="SM00960"/>
    </source>
</evidence>
<gene>
    <name evidence="2" type="ORF">ACFWGY_17265</name>
</gene>
<dbReference type="EMBL" id="JBHXCV010000010">
    <property type="protein sequence ID" value="MFD6795089.1"/>
    <property type="molecule type" value="Genomic_DNA"/>
</dbReference>
<keyword evidence="3" id="KW-1185">Reference proteome</keyword>
<dbReference type="PANTHER" id="PTHR36222:SF1">
    <property type="entry name" value="SERINE PROTEASE INHIBITOR RV3364C"/>
    <property type="match status" value="1"/>
</dbReference>
<dbReference type="Pfam" id="PF03259">
    <property type="entry name" value="Robl_LC7"/>
    <property type="match status" value="1"/>
</dbReference>
<dbReference type="RefSeq" id="WP_258937133.1">
    <property type="nucleotide sequence ID" value="NZ_JANBBF010000010.1"/>
</dbReference>
<organism evidence="2 3">
    <name type="scientific">Prauserella salsuginis</name>
    <dbReference type="NCBI Taxonomy" id="387889"/>
    <lineage>
        <taxon>Bacteria</taxon>
        <taxon>Bacillati</taxon>
        <taxon>Actinomycetota</taxon>
        <taxon>Actinomycetes</taxon>
        <taxon>Pseudonocardiales</taxon>
        <taxon>Pseudonocardiaceae</taxon>
        <taxon>Prauserella</taxon>
        <taxon>Prauserella salsuginis group</taxon>
    </lineage>
</organism>